<dbReference type="InterPro" id="IPR013968">
    <property type="entry name" value="PKS_KR"/>
</dbReference>
<reference evidence="10" key="1">
    <citation type="submission" date="2023-03" db="EMBL/GenBank/DDBJ databases">
        <title>Massive genome expansion in bonnet fungi (Mycena s.s.) driven by repeated elements and novel gene families across ecological guilds.</title>
        <authorList>
            <consortium name="Lawrence Berkeley National Laboratory"/>
            <person name="Harder C.B."/>
            <person name="Miyauchi S."/>
            <person name="Viragh M."/>
            <person name="Kuo A."/>
            <person name="Thoen E."/>
            <person name="Andreopoulos B."/>
            <person name="Lu D."/>
            <person name="Skrede I."/>
            <person name="Drula E."/>
            <person name="Henrissat B."/>
            <person name="Morin E."/>
            <person name="Kohler A."/>
            <person name="Barry K."/>
            <person name="LaButti K."/>
            <person name="Morin E."/>
            <person name="Salamov A."/>
            <person name="Lipzen A."/>
            <person name="Mereny Z."/>
            <person name="Hegedus B."/>
            <person name="Baldrian P."/>
            <person name="Stursova M."/>
            <person name="Weitz H."/>
            <person name="Taylor A."/>
            <person name="Grigoriev I.V."/>
            <person name="Nagy L.G."/>
            <person name="Martin F."/>
            <person name="Kauserud H."/>
        </authorList>
    </citation>
    <scope>NUCLEOTIDE SEQUENCE</scope>
    <source>
        <strain evidence="10">CBHHK182m</strain>
    </source>
</reference>
<dbReference type="Pfam" id="PF08659">
    <property type="entry name" value="KR"/>
    <property type="match status" value="1"/>
</dbReference>
<dbReference type="InterPro" id="IPR009081">
    <property type="entry name" value="PP-bd_ACP"/>
</dbReference>
<dbReference type="SUPFAM" id="SSF51735">
    <property type="entry name" value="NAD(P)-binding Rossmann-fold domains"/>
    <property type="match status" value="1"/>
</dbReference>
<evidence type="ECO:0000256" key="5">
    <source>
        <dbReference type="ARBA" id="ARBA00023026"/>
    </source>
</evidence>
<comment type="pathway">
    <text evidence="1">Secondary metabolite biosynthesis.</text>
</comment>
<dbReference type="InterPro" id="IPR014030">
    <property type="entry name" value="Ketoacyl_synth_N"/>
</dbReference>
<evidence type="ECO:0000256" key="7">
    <source>
        <dbReference type="PROSITE-ProRule" id="PRU01363"/>
    </source>
</evidence>
<organism evidence="10 11">
    <name type="scientific">Mycena metata</name>
    <dbReference type="NCBI Taxonomy" id="1033252"/>
    <lineage>
        <taxon>Eukaryota</taxon>
        <taxon>Fungi</taxon>
        <taxon>Dikarya</taxon>
        <taxon>Basidiomycota</taxon>
        <taxon>Agaricomycotina</taxon>
        <taxon>Agaricomycetes</taxon>
        <taxon>Agaricomycetidae</taxon>
        <taxon>Agaricales</taxon>
        <taxon>Marasmiineae</taxon>
        <taxon>Mycenaceae</taxon>
        <taxon>Mycena</taxon>
    </lineage>
</organism>
<keyword evidence="4" id="KW-0808">Transferase</keyword>
<dbReference type="InterPro" id="IPR014043">
    <property type="entry name" value="Acyl_transferase_dom"/>
</dbReference>
<dbReference type="InterPro" id="IPR020841">
    <property type="entry name" value="PKS_Beta-ketoAc_synthase_dom"/>
</dbReference>
<dbReference type="InterPro" id="IPR036291">
    <property type="entry name" value="NAD(P)-bd_dom_sf"/>
</dbReference>
<dbReference type="SMART" id="SM00825">
    <property type="entry name" value="PKS_KS"/>
    <property type="match status" value="1"/>
</dbReference>
<dbReference type="InterPro" id="IPR029063">
    <property type="entry name" value="SAM-dependent_MTases_sf"/>
</dbReference>
<keyword evidence="11" id="KW-1185">Reference proteome</keyword>
<dbReference type="Gene3D" id="3.40.50.720">
    <property type="entry name" value="NAD(P)-binding Rossmann-like Domain"/>
    <property type="match status" value="1"/>
</dbReference>
<dbReference type="InterPro" id="IPR057326">
    <property type="entry name" value="KR_dom"/>
</dbReference>
<dbReference type="SUPFAM" id="SSF52151">
    <property type="entry name" value="FabD/lysophospholipase-like"/>
    <property type="match status" value="1"/>
</dbReference>
<keyword evidence="2" id="KW-0596">Phosphopantetheine</keyword>
<feature type="active site" description="Proton donor; for dehydratase activity" evidence="7">
    <location>
        <position position="1083"/>
    </location>
</feature>
<dbReference type="InterPro" id="IPR036736">
    <property type="entry name" value="ACP-like_sf"/>
</dbReference>
<dbReference type="Gene3D" id="3.10.129.110">
    <property type="entry name" value="Polyketide synthase dehydratase"/>
    <property type="match status" value="1"/>
</dbReference>
<dbReference type="SUPFAM" id="SSF47336">
    <property type="entry name" value="ACP-like"/>
    <property type="match status" value="1"/>
</dbReference>
<dbReference type="CDD" id="cd00833">
    <property type="entry name" value="PKS"/>
    <property type="match status" value="1"/>
</dbReference>
<dbReference type="EMBL" id="JARKIB010000062">
    <property type="protein sequence ID" value="KAJ7751452.1"/>
    <property type="molecule type" value="Genomic_DNA"/>
</dbReference>
<dbReference type="PANTHER" id="PTHR43775:SF37">
    <property type="entry name" value="SI:DKEY-61P9.11"/>
    <property type="match status" value="1"/>
</dbReference>
<dbReference type="GO" id="GO:0006633">
    <property type="term" value="P:fatty acid biosynthetic process"/>
    <property type="evidence" value="ECO:0007669"/>
    <property type="project" value="InterPro"/>
</dbReference>
<dbReference type="PROSITE" id="PS52004">
    <property type="entry name" value="KS3_2"/>
    <property type="match status" value="1"/>
</dbReference>
<dbReference type="InterPro" id="IPR018201">
    <property type="entry name" value="Ketoacyl_synth_AS"/>
</dbReference>
<feature type="domain" description="PKS/mFAS DH" evidence="9">
    <location>
        <begin position="887"/>
        <end position="1172"/>
    </location>
</feature>
<dbReference type="InterPro" id="IPR001227">
    <property type="entry name" value="Ac_transferase_dom_sf"/>
</dbReference>
<evidence type="ECO:0000256" key="1">
    <source>
        <dbReference type="ARBA" id="ARBA00005179"/>
    </source>
</evidence>
<dbReference type="InterPro" id="IPR042104">
    <property type="entry name" value="PKS_dehydratase_sf"/>
</dbReference>
<dbReference type="Pfam" id="PF16197">
    <property type="entry name" value="KAsynt_C_assoc"/>
    <property type="match status" value="1"/>
</dbReference>
<dbReference type="PROSITE" id="PS52019">
    <property type="entry name" value="PKS_MFAS_DH"/>
    <property type="match status" value="1"/>
</dbReference>
<evidence type="ECO:0000256" key="4">
    <source>
        <dbReference type="ARBA" id="ARBA00022679"/>
    </source>
</evidence>
<dbReference type="InterPro" id="IPR029058">
    <property type="entry name" value="AB_hydrolase_fold"/>
</dbReference>
<evidence type="ECO:0000256" key="2">
    <source>
        <dbReference type="ARBA" id="ARBA00022450"/>
    </source>
</evidence>
<keyword evidence="6" id="KW-0511">Multifunctional enzyme</keyword>
<sequence length="2395" mass="260271">MENPQKPIAIVGIAVELPSGHCAQTNLNHDEFFNFLLSKKQAYQEFPSDRFGADVYHGRNLGQTITTVGTFLKNTQLFDPAEFGITAKDAKAMALGTRKLIETTFLALLDSGIDYRGRNVGAYMSAVAIDTLSMARADLYDPRGSFAGYPYMVANKVSYHLDLLGPSVPVDTACSSTMTALHLAVQAIRAGDCESAVVGGCQLNHRFIDFVQYSQGSVLAPDGKCKPFDASANGFSRGEGAGAVVLKPLEDAIRDGDYIYASILGTGINSAGSAAPVSAPVAEAQKAAMHRAYAGTGRLPQEVDYIELHATGTAVGDPVEANWAGIEFRREGELLVGSVKGNIGHLEIMSFLASLSKVCSMFRSGTIPPTVNIQTLNPAIRWEEHGMRVPVEPTSLKVRHPSGKALISMSSSGIGGVNGHAVLEGPPVSQAPKQPQLPQNFPVLLVAAGLSPRSASEISETLVAAMSPADPENLHALSRVYGRRSRQMTWRSAAVYLPTQGPAPFPAPRHSSRKKKPLVFVFPGQGPQHMQMGRELFKHYTPFRESIQRMDQIYADYTGASFIQQTGLFADVESPTMKLPEIWSIAITLPAIAMLQIALCDLLAAIGIVPEAVIGHSAGETAMLYASGAASQTVAFELAIARGIAMAYVEGHGFMAAVSCSPSDAQVLIEEVLQGKDSGVLEVACYNAREAVTLAGSNDLIDEAVALATKRGIFARKLRTGVPVHSSLMEGCRLQYQDGVGAVFDGDHGLLRPRTRTYSALTGKAWQDQFSAEYFWSNTRLPVMFSQAMDALVADIPNACFLEICPHPTLGSYIQSIDASLPVISPLKRVKVSEEFDEIHTFLSALGRLIVEGYNCVNFSTLVPLPDSTAKITLPPYPFARKPVAYLPDVSEEGETRKGPINGPRIGLNSMTHPALAQHVIRNEPIMPAAGFIEMAFEFGAKYLWNVQFESIMPLFPERILRAQVLQDGHHWSVRSWKSGPEAHHATVGIEPTRLHAQGYMSPMIPSASDVNDLDIDAIRHRCIKLDMEGFYDKMVYFAQFGKAYQRVTGCYISDSEGLLRIRASVDDIADEGSYRFNPIVLDSCLHALVHPAFTRNLDQTVYYLPASVQTVTLHKSFNHEKLPSTLYAYAQLREWEPESMTWDLSITDSNGSRICTLKGLRVALHQIGVPVRAETHFKLVYQAKANQQHRGDFDTFPSIAAAQEIAASLSIFHKMLRRIVEVDVKKVVRVLILNFGHDDVNPGFYKSSDDALIDYTLGTIQGDSTVPAENVRRITFDPDAPVLDYRSTFDIILALNIATTSRPGDPAKFMKSLKHCLEPGGYALIRQVAEDSASPLQSASFWREASLDASFLGVELHPCVATDSTSFLLAAQKPTWPALPWNSPTAERPTVIEFAPDDVLLHQQLIREYEGSTLWISTTSGAESGAALGFARSLRREMHSTAVFLVIFDPIWTAPRRISIIADLATSADVEAETLIAADGHVLVPRLVRASAKAVRQELDQQQYWQLKFGTIFMEPSPSIPDRSVLVRVTNLSFTSGRSRGFSGVISDAGTTSWTPGSLVVGVAVSDLISNHFVVHEAQIVAAPDGAADYLAVCAVPLVLLALVLGPESLRTPDRLRGRRFLVTNVDEQTGQCLAALLSALGSKVEKCTGESTDIPLSTIQDSDVIFSGYTSAEDIQVVESAMDSCASVVWWNGPSLGHQIQTNPWVVNDVLSALHHLDFSSMVGLTAPTPDAHLALTALSPLALRTPVFKHNRSYLLIGGVGSLGLSIALWIYENGARHIVLTSRSGEGSLARDKNTTAIRLLAYLRARPDLNLRLEACDAASAVATTALVNDIEPPLAGCMLLAVIFSDRAFVSHTADTFYVPFAGKTGALKALEEAVTIPSLDFLVALSSVTGLFGSPGQTNYAGANTAVDALIQKYPNAISIVGPAILNSNFLVDQKNITSDSRFKMWSAWGVTSRHLCDCIEDAIRDLDHTTTSSKMYLPEVDWEALQQQLGDSPMYGHFLKGRDASAEGISGPSKSSVLDTVRHMAVQVLDLDPKEFDADVPFTSYGLDSLSAGRFAFMLKPYLSITQVQLLSDLRLADVYQKIEEQTMANNQQSGGVDSVDKGRFNWSAMNQPGQTVVALVEGEGNPLIVIHGTSGNIVALIPLQERFNSPLWAIQTTPETPLDSMEAMTLFYFQQIKAKRPVGPYRLAAFSGISLVAAQLALHFERNGDHVVQLAMIDHFPTLFALPELLPLDPETVAGYAPSQTLILVEFNQLFDLYGRDPSPTRQVIEQHLRNVLAGLPVPDSIRSYHSVFIQILTMIVRFVLDLPGDPAGLAASFETWMRQIQAPVTVFVADNGMTPSIEAGAGWEDLGARKCLPDAQVTFVSSGHFTSLETDEVINGLEHGW</sequence>
<dbReference type="Proteomes" id="UP001215598">
    <property type="component" value="Unassembled WGS sequence"/>
</dbReference>
<dbReference type="InterPro" id="IPR032821">
    <property type="entry name" value="PKS_assoc"/>
</dbReference>
<dbReference type="Pfam" id="PF00550">
    <property type="entry name" value="PP-binding"/>
    <property type="match status" value="1"/>
</dbReference>
<dbReference type="Gene3D" id="3.40.47.10">
    <property type="match status" value="1"/>
</dbReference>
<dbReference type="SUPFAM" id="SSF55048">
    <property type="entry name" value="Probable ACP-binding domain of malonyl-CoA ACP transacylase"/>
    <property type="match status" value="1"/>
</dbReference>
<accession>A0AAD7IVP9</accession>
<dbReference type="PANTHER" id="PTHR43775">
    <property type="entry name" value="FATTY ACID SYNTHASE"/>
    <property type="match status" value="1"/>
</dbReference>
<feature type="domain" description="Ketosynthase family 3 (KS3)" evidence="8">
    <location>
        <begin position="5"/>
        <end position="425"/>
    </location>
</feature>
<dbReference type="SUPFAM" id="SSF53901">
    <property type="entry name" value="Thiolase-like"/>
    <property type="match status" value="1"/>
</dbReference>
<dbReference type="Pfam" id="PF00109">
    <property type="entry name" value="ketoacyl-synt"/>
    <property type="match status" value="1"/>
</dbReference>
<dbReference type="SMART" id="SM00822">
    <property type="entry name" value="PKS_KR"/>
    <property type="match status" value="1"/>
</dbReference>
<protein>
    <submittedName>
        <fullName evidence="10">Polyketide synthase</fullName>
    </submittedName>
</protein>
<evidence type="ECO:0000313" key="11">
    <source>
        <dbReference type="Proteomes" id="UP001215598"/>
    </source>
</evidence>
<evidence type="ECO:0000256" key="6">
    <source>
        <dbReference type="ARBA" id="ARBA00023268"/>
    </source>
</evidence>
<comment type="caution">
    <text evidence="10">The sequence shown here is derived from an EMBL/GenBank/DDBJ whole genome shotgun (WGS) entry which is preliminary data.</text>
</comment>
<dbReference type="Pfam" id="PF02801">
    <property type="entry name" value="Ketoacyl-synt_C"/>
    <property type="match status" value="1"/>
</dbReference>
<dbReference type="Pfam" id="PF14765">
    <property type="entry name" value="PS-DH"/>
    <property type="match status" value="1"/>
</dbReference>
<evidence type="ECO:0000259" key="8">
    <source>
        <dbReference type="PROSITE" id="PS52004"/>
    </source>
</evidence>
<evidence type="ECO:0000256" key="3">
    <source>
        <dbReference type="ARBA" id="ARBA00022553"/>
    </source>
</evidence>
<dbReference type="Pfam" id="PF00698">
    <property type="entry name" value="Acyl_transf_1"/>
    <property type="match status" value="1"/>
</dbReference>
<dbReference type="InterPro" id="IPR016036">
    <property type="entry name" value="Malonyl_transacylase_ACP-bd"/>
</dbReference>
<gene>
    <name evidence="10" type="ORF">B0H16DRAFT_1373824</name>
</gene>
<keyword evidence="3" id="KW-0597">Phosphoprotein</keyword>
<dbReference type="SUPFAM" id="SSF53474">
    <property type="entry name" value="alpha/beta-Hydrolases"/>
    <property type="match status" value="1"/>
</dbReference>
<name>A0AAD7IVP9_9AGAR</name>
<dbReference type="InterPro" id="IPR014031">
    <property type="entry name" value="Ketoacyl_synth_C"/>
</dbReference>
<dbReference type="InterPro" id="IPR050091">
    <property type="entry name" value="PKS_NRPS_Biosynth_Enz"/>
</dbReference>
<feature type="region of interest" description="C-terminal hotdog fold" evidence="7">
    <location>
        <begin position="1022"/>
        <end position="1172"/>
    </location>
</feature>
<evidence type="ECO:0000313" key="10">
    <source>
        <dbReference type="EMBL" id="KAJ7751452.1"/>
    </source>
</evidence>
<dbReference type="InterPro" id="IPR049551">
    <property type="entry name" value="PKS_DH_C"/>
</dbReference>
<dbReference type="PROSITE" id="PS00606">
    <property type="entry name" value="KS3_1"/>
    <property type="match status" value="1"/>
</dbReference>
<dbReference type="Gene3D" id="3.40.366.10">
    <property type="entry name" value="Malonyl-Coenzyme A Acyl Carrier Protein, domain 2"/>
    <property type="match status" value="1"/>
</dbReference>
<keyword evidence="5" id="KW-0843">Virulence</keyword>
<dbReference type="InterPro" id="IPR049900">
    <property type="entry name" value="PKS_mFAS_DH"/>
</dbReference>
<evidence type="ECO:0000259" key="9">
    <source>
        <dbReference type="PROSITE" id="PS52019"/>
    </source>
</evidence>
<dbReference type="InterPro" id="IPR016039">
    <property type="entry name" value="Thiolase-like"/>
</dbReference>
<dbReference type="SMART" id="SM00827">
    <property type="entry name" value="PKS_AT"/>
    <property type="match status" value="1"/>
</dbReference>
<dbReference type="Gene3D" id="3.40.50.1820">
    <property type="entry name" value="alpha/beta hydrolase"/>
    <property type="match status" value="1"/>
</dbReference>
<proteinExistence type="predicted"/>
<feature type="region of interest" description="N-terminal hotdog fold" evidence="7">
    <location>
        <begin position="887"/>
        <end position="1008"/>
    </location>
</feature>
<dbReference type="InterPro" id="IPR016035">
    <property type="entry name" value="Acyl_Trfase/lysoPLipase"/>
</dbReference>
<dbReference type="GO" id="GO:0004315">
    <property type="term" value="F:3-oxoacyl-[acyl-carrier-protein] synthase activity"/>
    <property type="evidence" value="ECO:0007669"/>
    <property type="project" value="InterPro"/>
</dbReference>
<dbReference type="Gene3D" id="1.10.1200.10">
    <property type="entry name" value="ACP-like"/>
    <property type="match status" value="1"/>
</dbReference>
<dbReference type="SUPFAM" id="SSF53335">
    <property type="entry name" value="S-adenosyl-L-methionine-dependent methyltransferases"/>
    <property type="match status" value="1"/>
</dbReference>
<feature type="active site" description="Proton acceptor; for dehydratase activity" evidence="7">
    <location>
        <position position="919"/>
    </location>
</feature>
<dbReference type="GO" id="GO:0004312">
    <property type="term" value="F:fatty acid synthase activity"/>
    <property type="evidence" value="ECO:0007669"/>
    <property type="project" value="TreeGrafter"/>
</dbReference>